<comment type="caution">
    <text evidence="1">The sequence shown here is derived from an EMBL/GenBank/DDBJ whole genome shotgun (WGS) entry which is preliminary data.</text>
</comment>
<dbReference type="Proteomes" id="UP001642260">
    <property type="component" value="Unassembled WGS sequence"/>
</dbReference>
<dbReference type="EMBL" id="CAKOAT010696264">
    <property type="protein sequence ID" value="CAH8386061.1"/>
    <property type="molecule type" value="Genomic_DNA"/>
</dbReference>
<gene>
    <name evidence="1" type="ORF">ERUC_LOCUS38544</name>
</gene>
<proteinExistence type="predicted"/>
<evidence type="ECO:0000313" key="1">
    <source>
        <dbReference type="EMBL" id="CAH8386061.1"/>
    </source>
</evidence>
<dbReference type="AlphaFoldDB" id="A0ABC8LR99"/>
<protein>
    <recommendedName>
        <fullName evidence="3">Secreted protein</fullName>
    </recommendedName>
</protein>
<sequence length="93" mass="10574">MTIIKHIVFLRAVAIRAVSGILKMKRIHTTTSLGKDTSSAKTTRMAGYISYNHGLWGCNKRLRGSKYGFTTMKTFSECQELKVQVRMLAMRVF</sequence>
<reference evidence="1 2" key="1">
    <citation type="submission" date="2022-03" db="EMBL/GenBank/DDBJ databases">
        <authorList>
            <person name="Macdonald S."/>
            <person name="Ahmed S."/>
            <person name="Newling K."/>
        </authorList>
    </citation>
    <scope>NUCLEOTIDE SEQUENCE [LARGE SCALE GENOMIC DNA]</scope>
</reference>
<evidence type="ECO:0000313" key="2">
    <source>
        <dbReference type="Proteomes" id="UP001642260"/>
    </source>
</evidence>
<accession>A0ABC8LR99</accession>
<keyword evidence="2" id="KW-1185">Reference proteome</keyword>
<evidence type="ECO:0008006" key="3">
    <source>
        <dbReference type="Google" id="ProtNLM"/>
    </source>
</evidence>
<name>A0ABC8LR99_ERUVS</name>
<organism evidence="1 2">
    <name type="scientific">Eruca vesicaria subsp. sativa</name>
    <name type="common">Garden rocket</name>
    <name type="synonym">Eruca sativa</name>
    <dbReference type="NCBI Taxonomy" id="29727"/>
    <lineage>
        <taxon>Eukaryota</taxon>
        <taxon>Viridiplantae</taxon>
        <taxon>Streptophyta</taxon>
        <taxon>Embryophyta</taxon>
        <taxon>Tracheophyta</taxon>
        <taxon>Spermatophyta</taxon>
        <taxon>Magnoliopsida</taxon>
        <taxon>eudicotyledons</taxon>
        <taxon>Gunneridae</taxon>
        <taxon>Pentapetalae</taxon>
        <taxon>rosids</taxon>
        <taxon>malvids</taxon>
        <taxon>Brassicales</taxon>
        <taxon>Brassicaceae</taxon>
        <taxon>Brassiceae</taxon>
        <taxon>Eruca</taxon>
    </lineage>
</organism>